<reference evidence="2 3" key="1">
    <citation type="submission" date="2013-11" db="EMBL/GenBank/DDBJ databases">
        <title>Genome sequencing of Stegodyphus mimosarum.</title>
        <authorList>
            <person name="Bechsgaard J."/>
        </authorList>
    </citation>
    <scope>NUCLEOTIDE SEQUENCE [LARGE SCALE GENOMIC DNA]</scope>
</reference>
<dbReference type="AlphaFoldDB" id="A0A087UM67"/>
<feature type="non-terminal residue" evidence="2">
    <location>
        <position position="58"/>
    </location>
</feature>
<dbReference type="Proteomes" id="UP000054359">
    <property type="component" value="Unassembled WGS sequence"/>
</dbReference>
<evidence type="ECO:0000313" key="2">
    <source>
        <dbReference type="EMBL" id="KFM78456.1"/>
    </source>
</evidence>
<keyword evidence="1" id="KW-0472">Membrane</keyword>
<gene>
    <name evidence="2" type="ORF">X975_17272</name>
</gene>
<name>A0A087UM67_STEMI</name>
<dbReference type="EMBL" id="KK120525">
    <property type="protein sequence ID" value="KFM78456.1"/>
    <property type="molecule type" value="Genomic_DNA"/>
</dbReference>
<organism evidence="2 3">
    <name type="scientific">Stegodyphus mimosarum</name>
    <name type="common">African social velvet spider</name>
    <dbReference type="NCBI Taxonomy" id="407821"/>
    <lineage>
        <taxon>Eukaryota</taxon>
        <taxon>Metazoa</taxon>
        <taxon>Ecdysozoa</taxon>
        <taxon>Arthropoda</taxon>
        <taxon>Chelicerata</taxon>
        <taxon>Arachnida</taxon>
        <taxon>Araneae</taxon>
        <taxon>Araneomorphae</taxon>
        <taxon>Entelegynae</taxon>
        <taxon>Eresoidea</taxon>
        <taxon>Eresidae</taxon>
        <taxon>Stegodyphus</taxon>
    </lineage>
</organism>
<evidence type="ECO:0000256" key="1">
    <source>
        <dbReference type="SAM" id="Phobius"/>
    </source>
</evidence>
<keyword evidence="1" id="KW-0812">Transmembrane</keyword>
<feature type="transmembrane region" description="Helical" evidence="1">
    <location>
        <begin position="22"/>
        <end position="40"/>
    </location>
</feature>
<keyword evidence="1" id="KW-1133">Transmembrane helix</keyword>
<keyword evidence="3" id="KW-1185">Reference proteome</keyword>
<accession>A0A087UM67</accession>
<sequence length="58" mass="6931">MHLFREEFEFGGGTESPSIQRTIYILCSSIVCYLLVHYSSTIRLHLFQKHCYERTNKF</sequence>
<evidence type="ECO:0000313" key="3">
    <source>
        <dbReference type="Proteomes" id="UP000054359"/>
    </source>
</evidence>
<proteinExistence type="predicted"/>
<protein>
    <submittedName>
        <fullName evidence="2">Uncharacterized protein</fullName>
    </submittedName>
</protein>